<gene>
    <name evidence="5" type="ORF">SAMN04488056_106148</name>
</gene>
<dbReference type="InterPro" id="IPR002104">
    <property type="entry name" value="Integrase_catalytic"/>
</dbReference>
<dbReference type="EMBL" id="FOVR01000006">
    <property type="protein sequence ID" value="SFO45722.1"/>
    <property type="molecule type" value="Genomic_DNA"/>
</dbReference>
<dbReference type="AlphaFoldDB" id="A0A1I5HBQ5"/>
<dbReference type="Proteomes" id="UP000199236">
    <property type="component" value="Unassembled WGS sequence"/>
</dbReference>
<dbReference type="GO" id="GO:0015074">
    <property type="term" value="P:DNA integration"/>
    <property type="evidence" value="ECO:0007669"/>
    <property type="project" value="UniProtKB-KW"/>
</dbReference>
<dbReference type="PANTHER" id="PTHR30629">
    <property type="entry name" value="PROPHAGE INTEGRASE"/>
    <property type="match status" value="1"/>
</dbReference>
<protein>
    <submittedName>
        <fullName evidence="5">Phage integrase family protein</fullName>
    </submittedName>
</protein>
<evidence type="ECO:0000259" key="4">
    <source>
        <dbReference type="PROSITE" id="PS51898"/>
    </source>
</evidence>
<dbReference type="InterPro" id="IPR011010">
    <property type="entry name" value="DNA_brk_join_enz"/>
</dbReference>
<feature type="domain" description="Tyr recombinase" evidence="4">
    <location>
        <begin position="171"/>
        <end position="347"/>
    </location>
</feature>
<dbReference type="RefSeq" id="WP_210186739.1">
    <property type="nucleotide sequence ID" value="NZ_FOVR01000006.1"/>
</dbReference>
<dbReference type="STRING" id="655353.SAMN04488056_106148"/>
<dbReference type="PANTHER" id="PTHR30629:SF2">
    <property type="entry name" value="PROPHAGE INTEGRASE INTS-RELATED"/>
    <property type="match status" value="1"/>
</dbReference>
<dbReference type="Gene3D" id="1.10.443.10">
    <property type="entry name" value="Intergrase catalytic core"/>
    <property type="match status" value="1"/>
</dbReference>
<organism evidence="5 6">
    <name type="scientific">Cohaesibacter marisflavi</name>
    <dbReference type="NCBI Taxonomy" id="655353"/>
    <lineage>
        <taxon>Bacteria</taxon>
        <taxon>Pseudomonadati</taxon>
        <taxon>Pseudomonadota</taxon>
        <taxon>Alphaproteobacteria</taxon>
        <taxon>Hyphomicrobiales</taxon>
        <taxon>Cohaesibacteraceae</taxon>
    </lineage>
</organism>
<dbReference type="SUPFAM" id="SSF56349">
    <property type="entry name" value="DNA breaking-rejoining enzymes"/>
    <property type="match status" value="1"/>
</dbReference>
<proteinExistence type="inferred from homology"/>
<dbReference type="GO" id="GO:0006310">
    <property type="term" value="P:DNA recombination"/>
    <property type="evidence" value="ECO:0007669"/>
    <property type="project" value="UniProtKB-KW"/>
</dbReference>
<evidence type="ECO:0000256" key="2">
    <source>
        <dbReference type="ARBA" id="ARBA00022908"/>
    </source>
</evidence>
<evidence type="ECO:0000256" key="1">
    <source>
        <dbReference type="ARBA" id="ARBA00008857"/>
    </source>
</evidence>
<keyword evidence="6" id="KW-1185">Reference proteome</keyword>
<keyword evidence="2" id="KW-0229">DNA integration</keyword>
<accession>A0A1I5HBQ5</accession>
<keyword evidence="3" id="KW-0233">DNA recombination</keyword>
<dbReference type="InterPro" id="IPR050808">
    <property type="entry name" value="Phage_Integrase"/>
</dbReference>
<dbReference type="Pfam" id="PF00589">
    <property type="entry name" value="Phage_integrase"/>
    <property type="match status" value="1"/>
</dbReference>
<sequence length="356" mass="40360">MMKLRYTGLTKETLPTGETRYRVRVEGNPNKKITLKAGPEHKEFSELYLAARKGIQLSPTTPVEERAIRGSLAWLTHLYQEQLEKEVEAGLKSKYTLAQQKSFLIRLRTAYPDKVLAMPKKAVVEIRDNMMKTPGAADNMVKTIRTMYNWGIEKGICFDNPAVGVTKLNRKPTSGATPWSIEDLQQYRSTHQLGTTAHLYLTLLMFTACRIGDAIWLGRGQEFDLDGRKWLGWQPRKKNSTYVEIPMLPPLLKAIRTQTVQGKTYILTEHGRAFKSEKALGNRMRKWCDQAGLHHLSSHGVRKAAGELLACEGCTNYEIMAILGHSDTKTSEVYTKGAERRRLAMSAVSKIESMEW</sequence>
<evidence type="ECO:0000313" key="6">
    <source>
        <dbReference type="Proteomes" id="UP000199236"/>
    </source>
</evidence>
<comment type="similarity">
    <text evidence="1">Belongs to the 'phage' integrase family.</text>
</comment>
<dbReference type="GO" id="GO:0003677">
    <property type="term" value="F:DNA binding"/>
    <property type="evidence" value="ECO:0007669"/>
    <property type="project" value="InterPro"/>
</dbReference>
<dbReference type="PROSITE" id="PS51898">
    <property type="entry name" value="TYR_RECOMBINASE"/>
    <property type="match status" value="1"/>
</dbReference>
<dbReference type="InterPro" id="IPR013762">
    <property type="entry name" value="Integrase-like_cat_sf"/>
</dbReference>
<name>A0A1I5HBQ5_9HYPH</name>
<evidence type="ECO:0000256" key="3">
    <source>
        <dbReference type="ARBA" id="ARBA00023172"/>
    </source>
</evidence>
<reference evidence="5 6" key="1">
    <citation type="submission" date="2016-10" db="EMBL/GenBank/DDBJ databases">
        <authorList>
            <person name="de Groot N.N."/>
        </authorList>
    </citation>
    <scope>NUCLEOTIDE SEQUENCE [LARGE SCALE GENOMIC DNA]</scope>
    <source>
        <strain evidence="5 6">CGMCC 1.9157</strain>
    </source>
</reference>
<evidence type="ECO:0000313" key="5">
    <source>
        <dbReference type="EMBL" id="SFO45722.1"/>
    </source>
</evidence>